<sequence>MIGDHQTAGIVVQTFAIGKMIVQNAKKTRGGQKEAKAMTNGVLRQLVASRTIADRQSQ</sequence>
<reference evidence="1 2" key="1">
    <citation type="submission" date="2010-01" db="EMBL/GenBank/DDBJ databases">
        <authorList>
            <person name="Muzny D."/>
            <person name="Qin X."/>
            <person name="Deng J."/>
            <person name="Jiang H."/>
            <person name="Liu Y."/>
            <person name="Qu J."/>
            <person name="Song X.-Z."/>
            <person name="Zhang L."/>
            <person name="Thornton R."/>
            <person name="Coyle M."/>
            <person name="Francisco L."/>
            <person name="Jackson L."/>
            <person name="Javaid M."/>
            <person name="Korchina V."/>
            <person name="Kovar C."/>
            <person name="Mata R."/>
            <person name="Mathew T."/>
            <person name="Ngo R."/>
            <person name="Nguyen L."/>
            <person name="Nguyen N."/>
            <person name="Okwuonu G."/>
            <person name="Ongeri F."/>
            <person name="Pham C."/>
            <person name="Simmons D."/>
            <person name="Wilczek-Boney K."/>
            <person name="Hale W."/>
            <person name="Jakkamsetti A."/>
            <person name="Pham P."/>
            <person name="Ruth R."/>
            <person name="San Lucas F."/>
            <person name="Warren J."/>
            <person name="Zhang J."/>
            <person name="Zhao Z."/>
            <person name="Zhou C."/>
            <person name="Zhu D."/>
            <person name="Lee S."/>
            <person name="Bess C."/>
            <person name="Blankenburg K."/>
            <person name="Forbes L."/>
            <person name="Fu Q."/>
            <person name="Gubbala S."/>
            <person name="Hirani K."/>
            <person name="Jayaseelan J.C."/>
            <person name="Lara F."/>
            <person name="Munidasa M."/>
            <person name="Palculict T."/>
            <person name="Patil S."/>
            <person name="Pu L.-L."/>
            <person name="Saada N."/>
            <person name="Tang L."/>
            <person name="Weissenberger G."/>
            <person name="Zhu Y."/>
            <person name="Hemphill L."/>
            <person name="Shang Y."/>
            <person name="Youmans B."/>
            <person name="Ayvaz T."/>
            <person name="Ross M."/>
            <person name="Santibanez J."/>
            <person name="Aqrawi P."/>
            <person name="Gross S."/>
            <person name="Joshi V."/>
            <person name="Fowler G."/>
            <person name="Nazareth L."/>
            <person name="Reid J."/>
            <person name="Worley K."/>
            <person name="Petrosino J."/>
            <person name="Highlander S."/>
            <person name="Gibbs R."/>
        </authorList>
    </citation>
    <scope>NUCLEOTIDE SEQUENCE [LARGE SCALE GENOMIC DNA]</scope>
    <source>
        <strain evidence="1 2">DSM 4582</strain>
    </source>
</reference>
<comment type="caution">
    <text evidence="1">The sequence shown here is derived from an EMBL/GenBank/DDBJ whole genome shotgun (WGS) entry which is preliminary data.</text>
</comment>
<gene>
    <name evidence="1" type="ORF">HMPREF0758_0393</name>
</gene>
<dbReference type="EMBL" id="ADBY01000013">
    <property type="protein sequence ID" value="EFE98065.1"/>
    <property type="molecule type" value="Genomic_DNA"/>
</dbReference>
<name>D4DWU3_SEROD</name>
<proteinExistence type="predicted"/>
<organism evidence="1 2">
    <name type="scientific">Serratia odorifera DSM 4582</name>
    <dbReference type="NCBI Taxonomy" id="667129"/>
    <lineage>
        <taxon>Bacteria</taxon>
        <taxon>Pseudomonadati</taxon>
        <taxon>Pseudomonadota</taxon>
        <taxon>Gammaproteobacteria</taxon>
        <taxon>Enterobacterales</taxon>
        <taxon>Yersiniaceae</taxon>
        <taxon>Serratia</taxon>
    </lineage>
</organism>
<keyword evidence="2" id="KW-1185">Reference proteome</keyword>
<dbReference type="Proteomes" id="UP000005723">
    <property type="component" value="Unassembled WGS sequence"/>
</dbReference>
<protein>
    <submittedName>
        <fullName evidence="1">Uncharacterized protein</fullName>
    </submittedName>
</protein>
<evidence type="ECO:0000313" key="1">
    <source>
        <dbReference type="EMBL" id="EFE98065.1"/>
    </source>
</evidence>
<dbReference type="STRING" id="667129.HMPREF0758_0393"/>
<dbReference type="HOGENOM" id="CLU_2976757_0_0_6"/>
<accession>D4DWU3</accession>
<evidence type="ECO:0000313" key="2">
    <source>
        <dbReference type="Proteomes" id="UP000005723"/>
    </source>
</evidence>
<dbReference type="AlphaFoldDB" id="D4DWU3"/>